<proteinExistence type="predicted"/>
<organism evidence="1">
    <name type="scientific">uncultured Spirochaetota bacterium</name>
    <dbReference type="NCBI Taxonomy" id="460511"/>
    <lineage>
        <taxon>Bacteria</taxon>
        <taxon>Pseudomonadati</taxon>
        <taxon>Spirochaetota</taxon>
        <taxon>environmental samples</taxon>
    </lineage>
</organism>
<protein>
    <submittedName>
        <fullName evidence="1">Uncharacterized protein</fullName>
    </submittedName>
</protein>
<accession>A0A652ZWM2</accession>
<dbReference type="AlphaFoldDB" id="A0A652ZWM2"/>
<sequence>MTHPQIFYPVICRGVLIRILYHKAGLWEDPALGGAKKGRRAASPPALCRVPDFCRSIAGKLKTHISCPGARAPDGSWFRLPYLGYFHRNDAGGRLGLLGQGDGEQTVAETGFDLLHIDVVGQVERTGELELPALPAQPAVLGALLFLAFLLCGGEIENTVLEFELDIFLGKPGKLGLYEVSVVLFADIHRGGPEAGVEKVVVGEEAIDQIEGIVAVKGQVVHKAPPKRFRLSFAGRPVPHGPPFRAGPLSGVH</sequence>
<reference evidence="1" key="1">
    <citation type="submission" date="2018-07" db="EMBL/GenBank/DDBJ databases">
        <authorList>
            <consortium name="Genoscope - CEA"/>
            <person name="William W."/>
        </authorList>
    </citation>
    <scope>NUCLEOTIDE SEQUENCE</scope>
    <source>
        <strain evidence="1">IK1</strain>
    </source>
</reference>
<evidence type="ECO:0000313" key="1">
    <source>
        <dbReference type="EMBL" id="VBB40192.1"/>
    </source>
</evidence>
<gene>
    <name evidence="1" type="ORF">TRIP_E280169</name>
</gene>
<dbReference type="EMBL" id="UPXP01000021">
    <property type="protein sequence ID" value="VBB40192.1"/>
    <property type="molecule type" value="Genomic_DNA"/>
</dbReference>
<name>A0A652ZWM2_9SPIR</name>